<dbReference type="Pfam" id="PF13855">
    <property type="entry name" value="LRR_8"/>
    <property type="match status" value="2"/>
</dbReference>
<keyword evidence="2" id="KW-0677">Repeat</keyword>
<dbReference type="Proteomes" id="UP000663879">
    <property type="component" value="Unassembled WGS sequence"/>
</dbReference>
<evidence type="ECO:0000313" key="4">
    <source>
        <dbReference type="Proteomes" id="UP000663879"/>
    </source>
</evidence>
<reference evidence="3" key="1">
    <citation type="submission" date="2021-02" db="EMBL/GenBank/DDBJ databases">
        <authorList>
            <person name="Nowell W R."/>
        </authorList>
    </citation>
    <scope>NUCLEOTIDE SEQUENCE</scope>
    <source>
        <strain evidence="3">Ploen Becks lab</strain>
    </source>
</reference>
<dbReference type="InterPro" id="IPR050333">
    <property type="entry name" value="SLRP"/>
</dbReference>
<dbReference type="PANTHER" id="PTHR45712:SF22">
    <property type="entry name" value="INSULIN-LIKE GROWTH FACTOR-BINDING PROTEIN COMPLEX ACID LABILE SUBUNIT"/>
    <property type="match status" value="1"/>
</dbReference>
<name>A0A813U8J8_9BILA</name>
<dbReference type="SMART" id="SM00365">
    <property type="entry name" value="LRR_SD22"/>
    <property type="match status" value="9"/>
</dbReference>
<dbReference type="SUPFAM" id="SSF52058">
    <property type="entry name" value="L domain-like"/>
    <property type="match status" value="1"/>
</dbReference>
<protein>
    <submittedName>
        <fullName evidence="3">Uncharacterized protein</fullName>
    </submittedName>
</protein>
<evidence type="ECO:0000256" key="1">
    <source>
        <dbReference type="ARBA" id="ARBA00022614"/>
    </source>
</evidence>
<dbReference type="InterPro" id="IPR001611">
    <property type="entry name" value="Leu-rich_rpt"/>
</dbReference>
<sequence>MKIPFSILAFQLAFYYWNGIFAMSYTKMFGFYEISSVQIGNYVNVLSTILLGSLNGKSKLECFKTCSLNSDCLLIQFDSSKTCSFYKSIQSPNQSNSYTYFYKKIENKGIILEYTSQVVQDSKAVGSLVITNNVFYVKPFTFIDHLNLSNLDLSKNVITRLDENTFYNLSNLISLYMGTNKIQTINYKAFVPLINLETLYLNFNLFDYLNPNVFKGLKNLVTLYLNANSLKKIELGLFKDLKSLSFLNLNRNFLDKITLEFSSLISLKSLYLKFNQISVIEECSFRNMSKLIGLYLDNNKLKSINMSTFEGLDSLTELYMSNNLINSIDSGTFANLNKIVYLDISKNNLSYFENNLFSNLTSLLELRLSFNQLKTIDLDNQINLQILDLSYNQYNYFKKGLVSLKFLDLSYNPISFVNYSVIDSYITYPQLENLTLIGCQLVQIDSNSLKSLVNLKELYIQLNALNYLNESIFFGLNYLARVTMDKSLYGSKNFSTFYPNINFILI</sequence>
<evidence type="ECO:0000256" key="2">
    <source>
        <dbReference type="ARBA" id="ARBA00022737"/>
    </source>
</evidence>
<dbReference type="PANTHER" id="PTHR45712">
    <property type="entry name" value="AGAP008170-PA"/>
    <property type="match status" value="1"/>
</dbReference>
<keyword evidence="4" id="KW-1185">Reference proteome</keyword>
<dbReference type="Gene3D" id="3.80.10.10">
    <property type="entry name" value="Ribonuclease Inhibitor"/>
    <property type="match status" value="3"/>
</dbReference>
<dbReference type="InterPro" id="IPR003591">
    <property type="entry name" value="Leu-rich_rpt_typical-subtyp"/>
</dbReference>
<proteinExistence type="predicted"/>
<comment type="caution">
    <text evidence="3">The sequence shown here is derived from an EMBL/GenBank/DDBJ whole genome shotgun (WGS) entry which is preliminary data.</text>
</comment>
<dbReference type="InterPro" id="IPR032675">
    <property type="entry name" value="LRR_dom_sf"/>
</dbReference>
<dbReference type="EMBL" id="CAJNOC010000984">
    <property type="protein sequence ID" value="CAF0824178.1"/>
    <property type="molecule type" value="Genomic_DNA"/>
</dbReference>
<evidence type="ECO:0000313" key="3">
    <source>
        <dbReference type="EMBL" id="CAF0824178.1"/>
    </source>
</evidence>
<dbReference type="AlphaFoldDB" id="A0A813U8J8"/>
<keyword evidence="1" id="KW-0433">Leucine-rich repeat</keyword>
<dbReference type="OrthoDB" id="6022531at2759"/>
<accession>A0A813U8J8</accession>
<dbReference type="PROSITE" id="PS51450">
    <property type="entry name" value="LRR"/>
    <property type="match status" value="3"/>
</dbReference>
<gene>
    <name evidence="3" type="ORF">OXX778_LOCUS7630</name>
</gene>
<dbReference type="SMART" id="SM00369">
    <property type="entry name" value="LRR_TYP"/>
    <property type="match status" value="12"/>
</dbReference>
<organism evidence="3 4">
    <name type="scientific">Brachionus calyciflorus</name>
    <dbReference type="NCBI Taxonomy" id="104777"/>
    <lineage>
        <taxon>Eukaryota</taxon>
        <taxon>Metazoa</taxon>
        <taxon>Spiralia</taxon>
        <taxon>Gnathifera</taxon>
        <taxon>Rotifera</taxon>
        <taxon>Eurotatoria</taxon>
        <taxon>Monogononta</taxon>
        <taxon>Pseudotrocha</taxon>
        <taxon>Ploima</taxon>
        <taxon>Brachionidae</taxon>
        <taxon>Brachionus</taxon>
    </lineage>
</organism>